<dbReference type="RefSeq" id="WP_210887409.1">
    <property type="nucleotide sequence ID" value="NZ_CAKJVE010000004.1"/>
</dbReference>
<organism evidence="1 2">
    <name type="scientific">Clostridium neonatale</name>
    <dbReference type="NCBI Taxonomy" id="137838"/>
    <lineage>
        <taxon>Bacteria</taxon>
        <taxon>Bacillati</taxon>
        <taxon>Bacillota</taxon>
        <taxon>Clostridia</taxon>
        <taxon>Eubacteriales</taxon>
        <taxon>Clostridiaceae</taxon>
        <taxon>Clostridium</taxon>
    </lineage>
</organism>
<sequence>MNELEQLRKENSFLKDEIRRLKSRGAGRKPKFNLYQISNIKNARNQGKSYREIAETYNCSVSLIHKLINEK</sequence>
<comment type="caution">
    <text evidence="1">The sequence shown here is derived from an EMBL/GenBank/DDBJ whole genome shotgun (WGS) entry which is preliminary data.</text>
</comment>
<gene>
    <name evidence="1" type="ORF">CNEO_45163</name>
</gene>
<evidence type="ECO:0000313" key="2">
    <source>
        <dbReference type="Proteomes" id="UP000789738"/>
    </source>
</evidence>
<proteinExistence type="predicted"/>
<name>A0AA86MI65_9CLOT</name>
<dbReference type="EMBL" id="CAKJVE010000004">
    <property type="protein sequence ID" value="CAG9711237.1"/>
    <property type="molecule type" value="Genomic_DNA"/>
</dbReference>
<dbReference type="AlphaFoldDB" id="A0AA86MI65"/>
<dbReference type="Proteomes" id="UP000789738">
    <property type="component" value="Unassembled WGS sequence"/>
</dbReference>
<dbReference type="Gene3D" id="1.10.10.60">
    <property type="entry name" value="Homeodomain-like"/>
    <property type="match status" value="1"/>
</dbReference>
<evidence type="ECO:0000313" key="1">
    <source>
        <dbReference type="EMBL" id="CAG9711237.1"/>
    </source>
</evidence>
<reference evidence="1" key="1">
    <citation type="submission" date="2021-10" db="EMBL/GenBank/DDBJ databases">
        <authorList>
            <person name="Mesa V."/>
        </authorList>
    </citation>
    <scope>NUCLEOTIDE SEQUENCE</scope>
    <source>
        <strain evidence="1">CC3_PB</strain>
    </source>
</reference>
<accession>A0AA86MI65</accession>
<protein>
    <submittedName>
        <fullName evidence="1">Uncharacterized protein</fullName>
    </submittedName>
</protein>